<evidence type="ECO:0000259" key="11">
    <source>
        <dbReference type="Pfam" id="PF13609"/>
    </source>
</evidence>
<evidence type="ECO:0000256" key="10">
    <source>
        <dbReference type="ARBA" id="ARBA00023237"/>
    </source>
</evidence>
<keyword evidence="10" id="KW-0998">Cell outer membrane</keyword>
<dbReference type="AlphaFoldDB" id="A0A3B0WHZ3"/>
<keyword evidence="5" id="KW-0812">Transmembrane</keyword>
<dbReference type="PANTHER" id="PTHR34501">
    <property type="entry name" value="PROTEIN YDDL-RELATED"/>
    <property type="match status" value="1"/>
</dbReference>
<keyword evidence="4" id="KW-1134">Transmembrane beta strand</keyword>
<dbReference type="InterPro" id="IPR050298">
    <property type="entry name" value="Gram-neg_bact_OMP"/>
</dbReference>
<keyword evidence="9" id="KW-0472">Membrane</keyword>
<dbReference type="Gene3D" id="2.40.160.10">
    <property type="entry name" value="Porin"/>
    <property type="match status" value="1"/>
</dbReference>
<evidence type="ECO:0000313" key="12">
    <source>
        <dbReference type="EMBL" id="VAW55648.1"/>
    </source>
</evidence>
<comment type="subcellular location">
    <subcellularLocation>
        <location evidence="1">Membrane</location>
        <topology evidence="1">Multi-pass membrane protein</topology>
    </subcellularLocation>
</comment>
<evidence type="ECO:0000256" key="5">
    <source>
        <dbReference type="ARBA" id="ARBA00022692"/>
    </source>
</evidence>
<dbReference type="EMBL" id="UOFE01000049">
    <property type="protein sequence ID" value="VAW55648.1"/>
    <property type="molecule type" value="Genomic_DNA"/>
</dbReference>
<organism evidence="12">
    <name type="scientific">hydrothermal vent metagenome</name>
    <dbReference type="NCBI Taxonomy" id="652676"/>
    <lineage>
        <taxon>unclassified sequences</taxon>
        <taxon>metagenomes</taxon>
        <taxon>ecological metagenomes</taxon>
    </lineage>
</organism>
<sequence length="322" mass="34107">MKKSILAIAVVAASIAAPAAIAAPTVYGNIHLSISDQDTKNDIDMESNTSAIGVKGSEDLGDGMKAIYKAEWQADIADGGSNGAGTSALTKRDQFVGLKGGMGTVKFGTMSSNYKQKGGKVDSLYRTRLEGRGMLHTQSRLHNGRDINRGRITNAVQYASPKMGGIQLVANATFSNNENETTGVGVRYATKTFMAYLDWIDTIPGGASIATGDTESAVKVGGKFKSKAFHVAGQFESAEDVTGYDYIHVNAGFKINKNNSVQVTAGQASHVTNSAADTQSFAVAFNHKLSKMTNVYVGYGDKSSDTVALEDDILTFGIKKKF</sequence>
<keyword evidence="6" id="KW-0732">Signal</keyword>
<dbReference type="CDD" id="cd00342">
    <property type="entry name" value="gram_neg_porins"/>
    <property type="match status" value="1"/>
</dbReference>
<dbReference type="GO" id="GO:0046930">
    <property type="term" value="C:pore complex"/>
    <property type="evidence" value="ECO:0007669"/>
    <property type="project" value="UniProtKB-KW"/>
</dbReference>
<protein>
    <recommendedName>
        <fullName evidence="11">Porin domain-containing protein</fullName>
    </recommendedName>
</protein>
<dbReference type="SUPFAM" id="SSF56935">
    <property type="entry name" value="Porins"/>
    <property type="match status" value="1"/>
</dbReference>
<dbReference type="GO" id="GO:0006811">
    <property type="term" value="P:monoatomic ion transport"/>
    <property type="evidence" value="ECO:0007669"/>
    <property type="project" value="UniProtKB-KW"/>
</dbReference>
<dbReference type="GO" id="GO:0015288">
    <property type="term" value="F:porin activity"/>
    <property type="evidence" value="ECO:0007669"/>
    <property type="project" value="UniProtKB-KW"/>
</dbReference>
<dbReference type="InterPro" id="IPR002299">
    <property type="entry name" value="Porin_Neis"/>
</dbReference>
<evidence type="ECO:0000256" key="9">
    <source>
        <dbReference type="ARBA" id="ARBA00023136"/>
    </source>
</evidence>
<reference evidence="12" key="1">
    <citation type="submission" date="2018-06" db="EMBL/GenBank/DDBJ databases">
        <authorList>
            <person name="Zhirakovskaya E."/>
        </authorList>
    </citation>
    <scope>NUCLEOTIDE SEQUENCE</scope>
</reference>
<dbReference type="InterPro" id="IPR023614">
    <property type="entry name" value="Porin_dom_sf"/>
</dbReference>
<evidence type="ECO:0000256" key="4">
    <source>
        <dbReference type="ARBA" id="ARBA00022452"/>
    </source>
</evidence>
<dbReference type="PANTHER" id="PTHR34501:SF9">
    <property type="entry name" value="MAJOR OUTER MEMBRANE PROTEIN P.IA"/>
    <property type="match status" value="1"/>
</dbReference>
<evidence type="ECO:0000256" key="3">
    <source>
        <dbReference type="ARBA" id="ARBA00022448"/>
    </source>
</evidence>
<keyword evidence="8" id="KW-0626">Porin</keyword>
<gene>
    <name evidence="12" type="ORF">MNBD_GAMMA05-2209</name>
</gene>
<evidence type="ECO:0000256" key="2">
    <source>
        <dbReference type="ARBA" id="ARBA00011233"/>
    </source>
</evidence>
<proteinExistence type="predicted"/>
<evidence type="ECO:0000256" key="7">
    <source>
        <dbReference type="ARBA" id="ARBA00023065"/>
    </source>
</evidence>
<keyword evidence="3" id="KW-0813">Transport</keyword>
<dbReference type="PRINTS" id="PR00184">
    <property type="entry name" value="NEISSPPORIN"/>
</dbReference>
<feature type="domain" description="Porin" evidence="11">
    <location>
        <begin position="9"/>
        <end position="305"/>
    </location>
</feature>
<name>A0A3B0WHZ3_9ZZZZ</name>
<evidence type="ECO:0000256" key="1">
    <source>
        <dbReference type="ARBA" id="ARBA00004141"/>
    </source>
</evidence>
<evidence type="ECO:0000256" key="8">
    <source>
        <dbReference type="ARBA" id="ARBA00023114"/>
    </source>
</evidence>
<dbReference type="InterPro" id="IPR033900">
    <property type="entry name" value="Gram_neg_porin_domain"/>
</dbReference>
<evidence type="ECO:0000256" key="6">
    <source>
        <dbReference type="ARBA" id="ARBA00022729"/>
    </source>
</evidence>
<dbReference type="Pfam" id="PF13609">
    <property type="entry name" value="Porin_4"/>
    <property type="match status" value="1"/>
</dbReference>
<accession>A0A3B0WHZ3</accession>
<keyword evidence="7" id="KW-0406">Ion transport</keyword>
<comment type="subunit">
    <text evidence="2">Homotrimer.</text>
</comment>